<name>A0ABP3GV01_9ACTN</name>
<dbReference type="EMBL" id="BAAABW010000017">
    <property type="protein sequence ID" value="GAA0354669.1"/>
    <property type="molecule type" value="Genomic_DNA"/>
</dbReference>
<evidence type="ECO:0008006" key="3">
    <source>
        <dbReference type="Google" id="ProtNLM"/>
    </source>
</evidence>
<proteinExistence type="predicted"/>
<keyword evidence="2" id="KW-1185">Reference proteome</keyword>
<reference evidence="2" key="1">
    <citation type="journal article" date="2019" name="Int. J. Syst. Evol. Microbiol.">
        <title>The Global Catalogue of Microorganisms (GCM) 10K type strain sequencing project: providing services to taxonomists for standard genome sequencing and annotation.</title>
        <authorList>
            <consortium name="The Broad Institute Genomics Platform"/>
            <consortium name="The Broad Institute Genome Sequencing Center for Infectious Disease"/>
            <person name="Wu L."/>
            <person name="Ma J."/>
        </authorList>
    </citation>
    <scope>NUCLEOTIDE SEQUENCE [LARGE SCALE GENOMIC DNA]</scope>
    <source>
        <strain evidence="2">JCM 4565</strain>
    </source>
</reference>
<evidence type="ECO:0000313" key="1">
    <source>
        <dbReference type="EMBL" id="GAA0354669.1"/>
    </source>
</evidence>
<comment type="caution">
    <text evidence="1">The sequence shown here is derived from an EMBL/GenBank/DDBJ whole genome shotgun (WGS) entry which is preliminary data.</text>
</comment>
<dbReference type="Proteomes" id="UP001500063">
    <property type="component" value="Unassembled WGS sequence"/>
</dbReference>
<gene>
    <name evidence="1" type="ORF">GCM10010319_34820</name>
</gene>
<sequence length="390" mass="42023">MGMTVLSADSLLGYAIGPDPEPLTVSTAKDPVIGRLDITLGPGNSGPAYCKSITVRIPIGAGATALTENRAQLTSAVIGANGWTARPGYADGTWQVFEFVPDRPVQVTGRAVTLVVSQIEVNEAVGEAGIEIIEETSPTNGSFTPKTTVASVMKFPAEFVFRNFRPTKVMVPNGEPAVLRWDGSADAAYTMFWARNSSQDVSNVREWATPEPLTAPTGFMLQATVTAGGQTLTHTLTTVVMVERPDLEIGHLDIAGRTTFRGPLEGLIQDEVLLHESRRFDDGEVRDPDAEFRAQGPGFGVLKMSIWDLPDGPTASASVGHRHREVQPAMVYLTHNGREFDAGSATQPFKAGDTIRCLAEWPNKNSGGKSYGTAQWFWYPLGPQEPPVRV</sequence>
<organism evidence="1 2">
    <name type="scientific">Streptomyces blastmyceticus</name>
    <dbReference type="NCBI Taxonomy" id="68180"/>
    <lineage>
        <taxon>Bacteria</taxon>
        <taxon>Bacillati</taxon>
        <taxon>Actinomycetota</taxon>
        <taxon>Actinomycetes</taxon>
        <taxon>Kitasatosporales</taxon>
        <taxon>Streptomycetaceae</taxon>
        <taxon>Streptomyces</taxon>
    </lineage>
</organism>
<accession>A0ABP3GV01</accession>
<protein>
    <recommendedName>
        <fullName evidence="3">Minor tail protein</fullName>
    </recommendedName>
</protein>
<evidence type="ECO:0000313" key="2">
    <source>
        <dbReference type="Proteomes" id="UP001500063"/>
    </source>
</evidence>